<feature type="domain" description="HD" evidence="1">
    <location>
        <begin position="29"/>
        <end position="143"/>
    </location>
</feature>
<dbReference type="KEGG" id="carl:PXC00_09120"/>
<dbReference type="InterPro" id="IPR006674">
    <property type="entry name" value="HD_domain"/>
</dbReference>
<gene>
    <name evidence="2" type="ORF">PXC00_09120</name>
</gene>
<dbReference type="InterPro" id="IPR003607">
    <property type="entry name" value="HD/PDEase_dom"/>
</dbReference>
<keyword evidence="3" id="KW-1185">Reference proteome</keyword>
<dbReference type="Proteomes" id="UP001300604">
    <property type="component" value="Chromosome"/>
</dbReference>
<dbReference type="CDD" id="cd00077">
    <property type="entry name" value="HDc"/>
    <property type="match status" value="1"/>
</dbReference>
<dbReference type="Pfam" id="PF01966">
    <property type="entry name" value="HD"/>
    <property type="match status" value="1"/>
</dbReference>
<dbReference type="SUPFAM" id="SSF109604">
    <property type="entry name" value="HD-domain/PDEase-like"/>
    <property type="match status" value="1"/>
</dbReference>
<proteinExistence type="predicted"/>
<accession>A0AA97H186</accession>
<evidence type="ECO:0000313" key="3">
    <source>
        <dbReference type="Proteomes" id="UP001300604"/>
    </source>
</evidence>
<reference evidence="2 3" key="2">
    <citation type="submission" date="2024-06" db="EMBL/GenBank/DDBJ databases">
        <title>Caproicibacterium argilliputei sp. nov, a novel caproic acid producing anaerobic bacterium isolated from pit mud.</title>
        <authorList>
            <person name="Xia S."/>
        </authorList>
    </citation>
    <scope>NUCLEOTIDE SEQUENCE [LARGE SCALE GENOMIC DNA]</scope>
    <source>
        <strain evidence="2 3">ZCY20-5</strain>
    </source>
</reference>
<evidence type="ECO:0000313" key="2">
    <source>
        <dbReference type="EMBL" id="WOC31380.1"/>
    </source>
</evidence>
<evidence type="ECO:0000259" key="1">
    <source>
        <dbReference type="Pfam" id="PF01966"/>
    </source>
</evidence>
<reference evidence="3" key="1">
    <citation type="submission" date="2024-06" db="EMBL/GenBank/DDBJ databases">
        <title>Caproicibacterium argilliputei sp. nov, a novel caproic acid producing anaerobic bacterium isolated from pit mud.</title>
        <authorList>
            <person name="Zeng C."/>
        </authorList>
    </citation>
    <scope>NUCLEOTIDE SEQUENCE [LARGE SCALE GENOMIC DNA]</scope>
    <source>
        <strain evidence="3">ZCY20-5</strain>
    </source>
</reference>
<name>A0AA97H186_9FIRM</name>
<reference evidence="3" key="3">
    <citation type="submission" date="2024-06" db="EMBL/GenBank/DDBJ databases">
        <authorList>
            <person name="Zeng C."/>
        </authorList>
    </citation>
    <scope>NUCLEOTIDE SEQUENCE [LARGE SCALE GENOMIC DNA]</scope>
    <source>
        <strain evidence="3">ZCY20-5</strain>
    </source>
</reference>
<protein>
    <submittedName>
        <fullName evidence="2">HD domain-containing protein</fullName>
    </submittedName>
</protein>
<dbReference type="EMBL" id="CP135996">
    <property type="protein sequence ID" value="WOC31380.1"/>
    <property type="molecule type" value="Genomic_DNA"/>
</dbReference>
<dbReference type="Gene3D" id="1.10.3210.10">
    <property type="entry name" value="Hypothetical protein af1432"/>
    <property type="match status" value="1"/>
</dbReference>
<dbReference type="AlphaFoldDB" id="A0AA97H186"/>
<dbReference type="RefSeq" id="WP_275846456.1">
    <property type="nucleotide sequence ID" value="NZ_CP135996.1"/>
</dbReference>
<organism evidence="2 3">
    <name type="scientific">Caproicibacterium argilliputei</name>
    <dbReference type="NCBI Taxonomy" id="3030016"/>
    <lineage>
        <taxon>Bacteria</taxon>
        <taxon>Bacillati</taxon>
        <taxon>Bacillota</taxon>
        <taxon>Clostridia</taxon>
        <taxon>Eubacteriales</taxon>
        <taxon>Oscillospiraceae</taxon>
        <taxon>Caproicibacterium</taxon>
    </lineage>
</organism>
<sequence>MERMRVPTKAAAEALLAQAGERNPGPWTIHSRLTAACAQKIAEHCAGLDSQTAYVLGLLHDIGRQFGISDICHVYDGWRYLNQLGYPDAARICLTHSFPYQEIDSYIGKMDVTKAQKADMKAALDELTYDDYDKLIQLCDALAYPAGITLLETRLVDVVLRHGANPYLQQKWQATYVLKAYFEQQTQQNLYTLLNAKIGVDNAL</sequence>